<keyword evidence="8" id="KW-1185">Reference proteome</keyword>
<evidence type="ECO:0000256" key="4">
    <source>
        <dbReference type="ARBA" id="ARBA00023136"/>
    </source>
</evidence>
<sequence>MREGLVEIKVGVLLPFSLPNNLTQQLAFSGTSAIRLAANNSGAAQAIFSTVSLLQSDRGVSVLVFSGFKARLTFQLSNKDDYSYFFRTIPTELMFGTVMLDFVANRGWSTVAVFYTSDSLGSGMMDNIADQARLRNITIGYHQAFWDKGANSELAPVLDGLVESGLRVILIAAVGVPQVKLMLEAVRRGLVSKDYVWLTTNQVAQPLLGEDSTMKPKDLNGLFMFDNLLKLHGYHPYEQFLDKWAALDTAEYPYAGQRDISSNEALAYSCMMVMAHGFATAVRGNWTALRHLAYGRLGSNFKPTNMNT</sequence>
<dbReference type="InterPro" id="IPR028082">
    <property type="entry name" value="Peripla_BP_I"/>
</dbReference>
<evidence type="ECO:0000256" key="1">
    <source>
        <dbReference type="ARBA" id="ARBA00004370"/>
    </source>
</evidence>
<dbReference type="InterPro" id="IPR001828">
    <property type="entry name" value="ANF_lig-bd_rcpt"/>
</dbReference>
<evidence type="ECO:0000256" key="5">
    <source>
        <dbReference type="ARBA" id="ARBA00023180"/>
    </source>
</evidence>
<evidence type="ECO:0000256" key="3">
    <source>
        <dbReference type="ARBA" id="ARBA00022989"/>
    </source>
</evidence>
<dbReference type="Proteomes" id="UP000780801">
    <property type="component" value="Unassembled WGS sequence"/>
</dbReference>
<dbReference type="EMBL" id="JAABOA010003305">
    <property type="protein sequence ID" value="KAF9578807.1"/>
    <property type="molecule type" value="Genomic_DNA"/>
</dbReference>
<evidence type="ECO:0000313" key="7">
    <source>
        <dbReference type="EMBL" id="KAF9578807.1"/>
    </source>
</evidence>
<gene>
    <name evidence="7" type="ORF">BGW38_005225</name>
</gene>
<evidence type="ECO:0000259" key="6">
    <source>
        <dbReference type="Pfam" id="PF01094"/>
    </source>
</evidence>
<dbReference type="OrthoDB" id="5984008at2759"/>
<dbReference type="AlphaFoldDB" id="A0A9P6FP34"/>
<dbReference type="InterPro" id="IPR050726">
    <property type="entry name" value="mGluR"/>
</dbReference>
<evidence type="ECO:0000256" key="2">
    <source>
        <dbReference type="ARBA" id="ARBA00022692"/>
    </source>
</evidence>
<organism evidence="7 8">
    <name type="scientific">Lunasporangiospora selenospora</name>
    <dbReference type="NCBI Taxonomy" id="979761"/>
    <lineage>
        <taxon>Eukaryota</taxon>
        <taxon>Fungi</taxon>
        <taxon>Fungi incertae sedis</taxon>
        <taxon>Mucoromycota</taxon>
        <taxon>Mortierellomycotina</taxon>
        <taxon>Mortierellomycetes</taxon>
        <taxon>Mortierellales</taxon>
        <taxon>Mortierellaceae</taxon>
        <taxon>Lunasporangiospora</taxon>
    </lineage>
</organism>
<keyword evidence="4" id="KW-0472">Membrane</keyword>
<dbReference type="Gene3D" id="3.40.50.2300">
    <property type="match status" value="2"/>
</dbReference>
<reference evidence="7" key="1">
    <citation type="journal article" date="2020" name="Fungal Divers.">
        <title>Resolving the Mortierellaceae phylogeny through synthesis of multi-gene phylogenetics and phylogenomics.</title>
        <authorList>
            <person name="Vandepol N."/>
            <person name="Liber J."/>
            <person name="Desiro A."/>
            <person name="Na H."/>
            <person name="Kennedy M."/>
            <person name="Barry K."/>
            <person name="Grigoriev I.V."/>
            <person name="Miller A.N."/>
            <person name="O'Donnell K."/>
            <person name="Stajich J.E."/>
            <person name="Bonito G."/>
        </authorList>
    </citation>
    <scope>NUCLEOTIDE SEQUENCE</scope>
    <source>
        <strain evidence="7">KOD1015</strain>
    </source>
</reference>
<name>A0A9P6FP34_9FUNG</name>
<feature type="domain" description="Receptor ligand binding region" evidence="6">
    <location>
        <begin position="73"/>
        <end position="283"/>
    </location>
</feature>
<keyword evidence="3" id="KW-1133">Transmembrane helix</keyword>
<dbReference type="GO" id="GO:0016020">
    <property type="term" value="C:membrane"/>
    <property type="evidence" value="ECO:0007669"/>
    <property type="project" value="UniProtKB-SubCell"/>
</dbReference>
<evidence type="ECO:0000313" key="8">
    <source>
        <dbReference type="Proteomes" id="UP000780801"/>
    </source>
</evidence>
<comment type="caution">
    <text evidence="7">The sequence shown here is derived from an EMBL/GenBank/DDBJ whole genome shotgun (WGS) entry which is preliminary data.</text>
</comment>
<proteinExistence type="predicted"/>
<keyword evidence="2" id="KW-0812">Transmembrane</keyword>
<dbReference type="Pfam" id="PF01094">
    <property type="entry name" value="ANF_receptor"/>
    <property type="match status" value="1"/>
</dbReference>
<accession>A0A9P6FP34</accession>
<comment type="subcellular location">
    <subcellularLocation>
        <location evidence="1">Membrane</location>
    </subcellularLocation>
</comment>
<dbReference type="PANTHER" id="PTHR24060">
    <property type="entry name" value="METABOTROPIC GLUTAMATE RECEPTOR"/>
    <property type="match status" value="1"/>
</dbReference>
<protein>
    <recommendedName>
        <fullName evidence="6">Receptor ligand binding region domain-containing protein</fullName>
    </recommendedName>
</protein>
<dbReference type="SUPFAM" id="SSF53822">
    <property type="entry name" value="Periplasmic binding protein-like I"/>
    <property type="match status" value="1"/>
</dbReference>
<keyword evidence="5" id="KW-0325">Glycoprotein</keyword>